<feature type="transmembrane region" description="Helical" evidence="1">
    <location>
        <begin position="12"/>
        <end position="32"/>
    </location>
</feature>
<accession>A0A7G9Z0R2</accession>
<keyword evidence="1" id="KW-0472">Membrane</keyword>
<feature type="transmembrane region" description="Helical" evidence="1">
    <location>
        <begin position="111"/>
        <end position="137"/>
    </location>
</feature>
<dbReference type="EMBL" id="MT631553">
    <property type="protein sequence ID" value="QNO53846.1"/>
    <property type="molecule type" value="Genomic_DNA"/>
</dbReference>
<proteinExistence type="predicted"/>
<sequence length="203" mass="23467">MNKQIFVKWLKINTLCFMGAFIIALLVALLFPDIMRGFIGRWIKLSFTVVPLVLEPTTKKALFTGIFVRNSISVLVFFIGSVLLAAPILMTISGVFFPLAFVTLIDCGLPFWYTIILIAIESAFFIITATFASTLGTEIFGIKPERKQLFEYWKKDITKLWYWPKQERNWKIVFKENKKELILFSVVILALLLFGAWFEVWGY</sequence>
<name>A0A7G9Z0R2_9EURY</name>
<reference evidence="2" key="1">
    <citation type="submission" date="2020-06" db="EMBL/GenBank/DDBJ databases">
        <title>Unique genomic features of the anaerobic methanotrophic archaea.</title>
        <authorList>
            <person name="Chadwick G.L."/>
            <person name="Skennerton C.T."/>
            <person name="Laso-Perez R."/>
            <person name="Leu A.O."/>
            <person name="Speth D.R."/>
            <person name="Yu H."/>
            <person name="Morgan-Lang C."/>
            <person name="Hatzenpichler R."/>
            <person name="Goudeau D."/>
            <person name="Malmstrom R."/>
            <person name="Brazelton W.J."/>
            <person name="Woyke T."/>
            <person name="Hallam S.J."/>
            <person name="Tyson G.W."/>
            <person name="Wegener G."/>
            <person name="Boetius A."/>
            <person name="Orphan V."/>
        </authorList>
    </citation>
    <scope>NUCLEOTIDE SEQUENCE</scope>
</reference>
<evidence type="ECO:0000313" key="2">
    <source>
        <dbReference type="EMBL" id="QNO53846.1"/>
    </source>
</evidence>
<keyword evidence="1" id="KW-1133">Transmembrane helix</keyword>
<evidence type="ECO:0000256" key="1">
    <source>
        <dbReference type="SAM" id="Phobius"/>
    </source>
</evidence>
<keyword evidence="1" id="KW-0812">Transmembrane</keyword>
<organism evidence="2">
    <name type="scientific">Candidatus Methanophagaceae archaeon ANME-1 ERB6</name>
    <dbReference type="NCBI Taxonomy" id="2759912"/>
    <lineage>
        <taxon>Archaea</taxon>
        <taxon>Methanobacteriati</taxon>
        <taxon>Methanobacteriota</taxon>
        <taxon>Stenosarchaea group</taxon>
        <taxon>Methanomicrobia</taxon>
        <taxon>Candidatus Methanophagales</taxon>
        <taxon>Candidatus Methanophagaceae</taxon>
    </lineage>
</organism>
<feature type="transmembrane region" description="Helical" evidence="1">
    <location>
        <begin position="75"/>
        <end position="105"/>
    </location>
</feature>
<protein>
    <submittedName>
        <fullName evidence="2">Uncharacterized protein</fullName>
    </submittedName>
</protein>
<dbReference type="AlphaFoldDB" id="A0A7G9Z0R2"/>
<feature type="transmembrane region" description="Helical" evidence="1">
    <location>
        <begin position="181"/>
        <end position="198"/>
    </location>
</feature>
<gene>
    <name evidence="2" type="ORF">ALDDBJOO_00022</name>
</gene>